<dbReference type="RefSeq" id="WP_036766460.1">
    <property type="nucleotide sequence ID" value="NZ_PYOG01000028.1"/>
</dbReference>
<reference evidence="1 2" key="1">
    <citation type="submission" date="2018-06" db="EMBL/GenBank/DDBJ databases">
        <authorList>
            <consortium name="Pathogen Informatics"/>
            <person name="Doyle S."/>
        </authorList>
    </citation>
    <scope>NUCLEOTIDE SEQUENCE [LARGE SCALE GENOMIC DNA]</scope>
    <source>
        <strain evidence="1 2">NCTC11647</strain>
    </source>
</reference>
<evidence type="ECO:0000313" key="1">
    <source>
        <dbReference type="EMBL" id="SPY43748.1"/>
    </source>
</evidence>
<proteinExistence type="predicted"/>
<dbReference type="EMBL" id="UATL01000002">
    <property type="protein sequence ID" value="SPY43748.1"/>
    <property type="molecule type" value="Genomic_DNA"/>
</dbReference>
<accession>A0A2T3QCV9</accession>
<dbReference type="AlphaFoldDB" id="A0A2T3QCV9"/>
<dbReference type="Proteomes" id="UP000251647">
    <property type="component" value="Unassembled WGS sequence"/>
</dbReference>
<evidence type="ECO:0000313" key="2">
    <source>
        <dbReference type="Proteomes" id="UP000251647"/>
    </source>
</evidence>
<sequence>MKRVLFLLALLLGGCASYDADKYGNYNDVVLTDFEAKIIANDITHYLQQTIGVKGVINLNRDNSTFARVLDETLRYSGIGVTQQQAIYPEVNYRIEQLNQSQFVVTIIIGKGHFSKIWALVDNKLVPLPTRTIFGGRELGY</sequence>
<gene>
    <name evidence="1" type="ORF">NCTC11647_02663</name>
</gene>
<dbReference type="PROSITE" id="PS51257">
    <property type="entry name" value="PROKAR_LIPOPROTEIN"/>
    <property type="match status" value="1"/>
</dbReference>
<protein>
    <submittedName>
        <fullName evidence="1">Conjugal transfer protein TrbH</fullName>
    </submittedName>
</protein>
<organism evidence="1 2">
    <name type="scientific">Photobacterium damselae</name>
    <dbReference type="NCBI Taxonomy" id="38293"/>
    <lineage>
        <taxon>Bacteria</taxon>
        <taxon>Pseudomonadati</taxon>
        <taxon>Pseudomonadota</taxon>
        <taxon>Gammaproteobacteria</taxon>
        <taxon>Vibrionales</taxon>
        <taxon>Vibrionaceae</taxon>
        <taxon>Photobacterium</taxon>
    </lineage>
</organism>
<name>A0A2T3QCV9_PHODM</name>
<dbReference type="OrthoDB" id="5918950at2"/>